<dbReference type="InterPro" id="IPR032466">
    <property type="entry name" value="Metal_Hydrolase"/>
</dbReference>
<comment type="pathway">
    <text evidence="2 10 11">Pyrimidine metabolism; UMP biosynthesis via de novo pathway; (S)-dihydroorotate from bicarbonate: step 3/3.</text>
</comment>
<dbReference type="PROSITE" id="PS00483">
    <property type="entry name" value="DIHYDROOROTASE_2"/>
    <property type="match status" value="1"/>
</dbReference>
<comment type="subunit">
    <text evidence="10">Homodimer.</text>
</comment>
<evidence type="ECO:0000256" key="1">
    <source>
        <dbReference type="ARBA" id="ARBA00002368"/>
    </source>
</evidence>
<feature type="binding site" evidence="10">
    <location>
        <position position="220"/>
    </location>
    <ligand>
        <name>substrate</name>
    </ligand>
</feature>
<evidence type="ECO:0000256" key="7">
    <source>
        <dbReference type="ARBA" id="ARBA00022833"/>
    </source>
</evidence>
<evidence type="ECO:0000256" key="4">
    <source>
        <dbReference type="ARBA" id="ARBA00012860"/>
    </source>
</evidence>
<dbReference type="NCBIfam" id="TIGR00856">
    <property type="entry name" value="pyrC_dimer"/>
    <property type="match status" value="1"/>
</dbReference>
<feature type="binding site" evidence="10">
    <location>
        <position position="137"/>
    </location>
    <ligand>
        <name>Zn(2+)</name>
        <dbReference type="ChEBI" id="CHEBI:29105"/>
        <label>2</label>
    </ligand>
</feature>
<evidence type="ECO:0000256" key="6">
    <source>
        <dbReference type="ARBA" id="ARBA00022801"/>
    </source>
</evidence>
<feature type="binding site" evidence="10">
    <location>
        <position position="264"/>
    </location>
    <ligand>
        <name>substrate</name>
    </ligand>
</feature>
<dbReference type="InterPro" id="IPR006680">
    <property type="entry name" value="Amidohydro-rel"/>
</dbReference>
<comment type="cofactor">
    <cofactor evidence="10 11">
        <name>Zn(2+)</name>
        <dbReference type="ChEBI" id="CHEBI:29105"/>
    </cofactor>
    <text evidence="10 11">Binds 2 Zn(2+) ions per subunit.</text>
</comment>
<dbReference type="GO" id="GO:0008270">
    <property type="term" value="F:zinc ion binding"/>
    <property type="evidence" value="ECO:0007669"/>
    <property type="project" value="UniProtKB-UniRule"/>
</dbReference>
<proteinExistence type="inferred from homology"/>
<evidence type="ECO:0000313" key="13">
    <source>
        <dbReference type="EMBL" id="MDP0590032.1"/>
    </source>
</evidence>
<dbReference type="PANTHER" id="PTHR43137">
    <property type="entry name" value="DIHYDROOROTASE"/>
    <property type="match status" value="1"/>
</dbReference>
<dbReference type="HAMAP" id="MF_00219">
    <property type="entry name" value="PyrC_classII"/>
    <property type="match status" value="1"/>
</dbReference>
<dbReference type="SUPFAM" id="SSF51556">
    <property type="entry name" value="Metallo-dependent hydrolases"/>
    <property type="match status" value="1"/>
</dbReference>
<feature type="binding site" evidence="10">
    <location>
        <position position="175"/>
    </location>
    <ligand>
        <name>Zn(2+)</name>
        <dbReference type="ChEBI" id="CHEBI:29105"/>
        <label>2</label>
    </ligand>
</feature>
<feature type="binding site" evidence="10">
    <location>
        <position position="137"/>
    </location>
    <ligand>
        <name>substrate</name>
    </ligand>
</feature>
<protein>
    <recommendedName>
        <fullName evidence="4 10">Dihydroorotase</fullName>
        <shortName evidence="10">DHOase</shortName>
        <ecNumber evidence="4 10">3.5.2.3</ecNumber>
    </recommendedName>
</protein>
<comment type="function">
    <text evidence="1 10">Catalyzes the reversible cyclization of carbamoyl aspartate to dihydroorotate.</text>
</comment>
<dbReference type="Gene3D" id="3.20.20.140">
    <property type="entry name" value="Metal-dependent hydrolases"/>
    <property type="match status" value="1"/>
</dbReference>
<dbReference type="GO" id="GO:0006207">
    <property type="term" value="P:'de novo' pyrimidine nucleobase biosynthetic process"/>
    <property type="evidence" value="ECO:0007669"/>
    <property type="project" value="TreeGrafter"/>
</dbReference>
<feature type="binding site" description="via carbamate group" evidence="10">
    <location>
        <position position="100"/>
    </location>
    <ligand>
        <name>Zn(2+)</name>
        <dbReference type="ChEBI" id="CHEBI:29105"/>
        <label>2</label>
    </ligand>
</feature>
<evidence type="ECO:0000256" key="8">
    <source>
        <dbReference type="ARBA" id="ARBA00022975"/>
    </source>
</evidence>
<feature type="binding site" description="via carbamate group" evidence="10">
    <location>
        <position position="100"/>
    </location>
    <ligand>
        <name>Zn(2+)</name>
        <dbReference type="ChEBI" id="CHEBI:29105"/>
        <label>1</label>
    </ligand>
</feature>
<comment type="caution">
    <text evidence="13">The sequence shown here is derived from an EMBL/GenBank/DDBJ whole genome shotgun (WGS) entry which is preliminary data.</text>
</comment>
<evidence type="ECO:0000256" key="5">
    <source>
        <dbReference type="ARBA" id="ARBA00022723"/>
    </source>
</evidence>
<evidence type="ECO:0000256" key="3">
    <source>
        <dbReference type="ARBA" id="ARBA00005631"/>
    </source>
</evidence>
<feature type="domain" description="Amidohydrolase-related" evidence="12">
    <location>
        <begin position="12"/>
        <end position="312"/>
    </location>
</feature>
<dbReference type="EC" id="3.5.2.3" evidence="4 10"/>
<feature type="modified residue" description="N6-carboxylysine" evidence="10">
    <location>
        <position position="100"/>
    </location>
</feature>
<comment type="catalytic activity">
    <reaction evidence="9 10 11">
        <text>(S)-dihydroorotate + H2O = N-carbamoyl-L-aspartate + H(+)</text>
        <dbReference type="Rhea" id="RHEA:24296"/>
        <dbReference type="ChEBI" id="CHEBI:15377"/>
        <dbReference type="ChEBI" id="CHEBI:15378"/>
        <dbReference type="ChEBI" id="CHEBI:30864"/>
        <dbReference type="ChEBI" id="CHEBI:32814"/>
        <dbReference type="EC" id="3.5.2.3"/>
    </reaction>
</comment>
<feature type="binding site" evidence="10">
    <location>
        <position position="248"/>
    </location>
    <ligand>
        <name>Zn(2+)</name>
        <dbReference type="ChEBI" id="CHEBI:29105"/>
        <label>1</label>
    </ligand>
</feature>
<evidence type="ECO:0000259" key="12">
    <source>
        <dbReference type="Pfam" id="PF01979"/>
    </source>
</evidence>
<keyword evidence="7 10" id="KW-0862">Zinc</keyword>
<dbReference type="PIRSF" id="PIRSF001237">
    <property type="entry name" value="DHOdimr"/>
    <property type="match status" value="1"/>
</dbReference>
<feature type="binding site" evidence="10">
    <location>
        <position position="42"/>
    </location>
    <ligand>
        <name>substrate</name>
    </ligand>
</feature>
<feature type="binding site" evidence="10">
    <location>
        <begin position="16"/>
        <end position="18"/>
    </location>
    <ligand>
        <name>substrate</name>
    </ligand>
</feature>
<comment type="similarity">
    <text evidence="3 10 11">Belongs to the metallo-dependent hydrolases superfamily. DHOase family. Class II DHOase subfamily.</text>
</comment>
<dbReference type="PROSITE" id="PS00482">
    <property type="entry name" value="DIHYDROOROTASE_1"/>
    <property type="match status" value="1"/>
</dbReference>
<dbReference type="AlphaFoldDB" id="A0AA90NW21"/>
<evidence type="ECO:0000256" key="2">
    <source>
        <dbReference type="ARBA" id="ARBA00004880"/>
    </source>
</evidence>
<evidence type="ECO:0000256" key="10">
    <source>
        <dbReference type="HAMAP-Rule" id="MF_00219"/>
    </source>
</evidence>
<evidence type="ECO:0000256" key="11">
    <source>
        <dbReference type="RuleBase" id="RU003440"/>
    </source>
</evidence>
<organism evidence="13 14">
    <name type="scientific">Candidatus Endonucleibacter bathymodioli</name>
    <dbReference type="NCBI Taxonomy" id="539814"/>
    <lineage>
        <taxon>Bacteria</taxon>
        <taxon>Pseudomonadati</taxon>
        <taxon>Pseudomonadota</taxon>
        <taxon>Gammaproteobacteria</taxon>
        <taxon>Oceanospirillales</taxon>
        <taxon>Endozoicomonadaceae</taxon>
        <taxon>Candidatus Endonucleibacter</taxon>
    </lineage>
</organism>
<keyword evidence="14" id="KW-1185">Reference proteome</keyword>
<dbReference type="Proteomes" id="UP001178148">
    <property type="component" value="Unassembled WGS sequence"/>
</dbReference>
<dbReference type="FunFam" id="3.20.20.140:FF:000006">
    <property type="entry name" value="Dihydroorotase"/>
    <property type="match status" value="1"/>
</dbReference>
<dbReference type="GO" id="GO:0005829">
    <property type="term" value="C:cytosol"/>
    <property type="evidence" value="ECO:0007669"/>
    <property type="project" value="TreeGrafter"/>
</dbReference>
<evidence type="ECO:0000256" key="9">
    <source>
        <dbReference type="ARBA" id="ARBA00048492"/>
    </source>
</evidence>
<feature type="active site" evidence="10">
    <location>
        <position position="248"/>
    </location>
</feature>
<dbReference type="CDD" id="cd01294">
    <property type="entry name" value="DHOase"/>
    <property type="match status" value="1"/>
</dbReference>
<dbReference type="GO" id="GO:0044205">
    <property type="term" value="P:'de novo' UMP biosynthetic process"/>
    <property type="evidence" value="ECO:0007669"/>
    <property type="project" value="UniProtKB-UniRule"/>
</dbReference>
<accession>A0AA90NW21</accession>
<dbReference type="EMBL" id="JASXSV010000028">
    <property type="protein sequence ID" value="MDP0590032.1"/>
    <property type="molecule type" value="Genomic_DNA"/>
</dbReference>
<keyword evidence="5 10" id="KW-0479">Metal-binding</keyword>
<name>A0AA90NW21_9GAMM</name>
<gene>
    <name evidence="10 13" type="primary">pyrC</name>
    <name evidence="13" type="ORF">QS748_12930</name>
</gene>
<evidence type="ECO:0000313" key="14">
    <source>
        <dbReference type="Proteomes" id="UP001178148"/>
    </source>
</evidence>
<feature type="binding site" evidence="10">
    <location>
        <position position="14"/>
    </location>
    <ligand>
        <name>Zn(2+)</name>
        <dbReference type="ChEBI" id="CHEBI:29105"/>
        <label>1</label>
    </ligand>
</feature>
<keyword evidence="6 10" id="KW-0378">Hydrolase</keyword>
<dbReference type="InterPro" id="IPR002195">
    <property type="entry name" value="Dihydroorotase_CS"/>
</dbReference>
<dbReference type="InterPro" id="IPR004721">
    <property type="entry name" value="DHOdimr"/>
</dbReference>
<dbReference type="GO" id="GO:0004151">
    <property type="term" value="F:dihydroorotase activity"/>
    <property type="evidence" value="ECO:0007669"/>
    <property type="project" value="UniProtKB-UniRule"/>
</dbReference>
<feature type="binding site" evidence="10">
    <location>
        <position position="16"/>
    </location>
    <ligand>
        <name>Zn(2+)</name>
        <dbReference type="ChEBI" id="CHEBI:29105"/>
        <label>1</label>
    </ligand>
</feature>
<sequence>MKNTLTITCPDDWHVHLRDGQSLHETVKSVARSFNRAIVMPNIIPPVLTADDAATYKARILRHIPDKSQFTPLMTLYLTDKTSAEIVYEAKCRGDVFAFKLYPAGTTTNSESGVTDLGKVYTALETMAKCGLPLLVHGEVTDTDIDIFDRERAFIDRHLKPLTKKFPTLKIVLEHITTAEAVAFVQQSGDNIAATITAHHLLCNRNHLLAGGIKPHYYCLPILKHKKHQDALLKAATSGNPCFFLGTDSAPHTQSHKESACGCAGCYTAPAALEMYTEAFEAMNSLDKLKGFASHHGPDFYGLPRNTGTITLTKTQWKIPLSIPLGTDQVIPFKAGETMHWKLKQNSA</sequence>
<reference evidence="13 14" key="1">
    <citation type="journal article" date="2023" name="bioRxiv">
        <title>An intranuclear bacterial parasite of deep-sea mussels expresses apoptosis inhibitors acquired from its host.</title>
        <authorList>
            <person name="Gonzalez Porras M.A."/>
            <person name="Assie A."/>
            <person name="Tietjen M."/>
            <person name="Violette M."/>
            <person name="Kleiner M."/>
            <person name="Gruber-Vodicka H."/>
            <person name="Dubilier N."/>
            <person name="Leisch N."/>
        </authorList>
    </citation>
    <scope>NUCLEOTIDE SEQUENCE [LARGE SCALE GENOMIC DNA]</scope>
    <source>
        <strain evidence="13">IAP13</strain>
    </source>
</reference>
<feature type="binding site" evidence="10">
    <location>
        <position position="252"/>
    </location>
    <ligand>
        <name>substrate</name>
    </ligand>
</feature>
<keyword evidence="8 10" id="KW-0665">Pyrimidine biosynthesis</keyword>
<dbReference type="Pfam" id="PF01979">
    <property type="entry name" value="Amidohydro_1"/>
    <property type="match status" value="1"/>
</dbReference>
<dbReference type="PANTHER" id="PTHR43137:SF1">
    <property type="entry name" value="DIHYDROOROTASE"/>
    <property type="match status" value="1"/>
</dbReference>